<dbReference type="AlphaFoldDB" id="A0A1Y1V5G8"/>
<name>A0A1Y1V5G8_9FUNG</name>
<reference evidence="2 3" key="2">
    <citation type="submission" date="2016-08" db="EMBL/GenBank/DDBJ databases">
        <title>Pervasive Adenine N6-methylation of Active Genes in Fungi.</title>
        <authorList>
            <consortium name="DOE Joint Genome Institute"/>
            <person name="Mondo S.J."/>
            <person name="Dannebaum R.O."/>
            <person name="Kuo R.C."/>
            <person name="Labutti K."/>
            <person name="Haridas S."/>
            <person name="Kuo A."/>
            <person name="Salamov A."/>
            <person name="Ahrendt S.R."/>
            <person name="Lipzen A."/>
            <person name="Sullivan W."/>
            <person name="Andreopoulos W.B."/>
            <person name="Clum A."/>
            <person name="Lindquist E."/>
            <person name="Daum C."/>
            <person name="Ramamoorthy G.K."/>
            <person name="Gryganskyi A."/>
            <person name="Culley D."/>
            <person name="Magnuson J.K."/>
            <person name="James T.Y."/>
            <person name="O'Malley M.A."/>
            <person name="Stajich J.E."/>
            <person name="Spatafora J.W."/>
            <person name="Visel A."/>
            <person name="Grigoriev I.V."/>
        </authorList>
    </citation>
    <scope>NUCLEOTIDE SEQUENCE [LARGE SCALE GENOMIC DNA]</scope>
    <source>
        <strain evidence="3">finn</strain>
    </source>
</reference>
<feature type="region of interest" description="Disordered" evidence="1">
    <location>
        <begin position="782"/>
        <end position="802"/>
    </location>
</feature>
<feature type="region of interest" description="Disordered" evidence="1">
    <location>
        <begin position="887"/>
        <end position="909"/>
    </location>
</feature>
<feature type="region of interest" description="Disordered" evidence="1">
    <location>
        <begin position="91"/>
        <end position="148"/>
    </location>
</feature>
<evidence type="ECO:0000313" key="2">
    <source>
        <dbReference type="EMBL" id="ORX47634.1"/>
    </source>
</evidence>
<organism evidence="2 3">
    <name type="scientific">Piromyces finnis</name>
    <dbReference type="NCBI Taxonomy" id="1754191"/>
    <lineage>
        <taxon>Eukaryota</taxon>
        <taxon>Fungi</taxon>
        <taxon>Fungi incertae sedis</taxon>
        <taxon>Chytridiomycota</taxon>
        <taxon>Chytridiomycota incertae sedis</taxon>
        <taxon>Neocallimastigomycetes</taxon>
        <taxon>Neocallimastigales</taxon>
        <taxon>Neocallimastigaceae</taxon>
        <taxon>Piromyces</taxon>
    </lineage>
</organism>
<comment type="caution">
    <text evidence="2">The sequence shown here is derived from an EMBL/GenBank/DDBJ whole genome shotgun (WGS) entry which is preliminary data.</text>
</comment>
<dbReference type="EMBL" id="MCFH01000030">
    <property type="protein sequence ID" value="ORX47634.1"/>
    <property type="molecule type" value="Genomic_DNA"/>
</dbReference>
<dbReference type="OrthoDB" id="2148321at2759"/>
<feature type="compositionally biased region" description="Polar residues" evidence="1">
    <location>
        <begin position="91"/>
        <end position="103"/>
    </location>
</feature>
<reference evidence="2 3" key="1">
    <citation type="submission" date="2016-08" db="EMBL/GenBank/DDBJ databases">
        <title>Genomes of anaerobic fungi encode conserved fungal cellulosomes for biomass hydrolysis.</title>
        <authorList>
            <consortium name="DOE Joint Genome Institute"/>
            <person name="Haitjema C.H."/>
            <person name="Gilmore S.P."/>
            <person name="Henske J.K."/>
            <person name="Solomon K.V."/>
            <person name="De Groot R."/>
            <person name="Kuo A."/>
            <person name="Mondo S.J."/>
            <person name="Salamov A.A."/>
            <person name="Labutti K."/>
            <person name="Zhao Z."/>
            <person name="Chiniquy J."/>
            <person name="Barry K."/>
            <person name="Brewer H.M."/>
            <person name="Purvine S.O."/>
            <person name="Wright A.T."/>
            <person name="Boxma B."/>
            <person name="Van Alen T."/>
            <person name="Hackstein J.H."/>
            <person name="Baker S.E."/>
            <person name="Grigoriev I.V."/>
            <person name="O'Malley M.A."/>
        </authorList>
    </citation>
    <scope>NUCLEOTIDE SEQUENCE [LARGE SCALE GENOMIC DNA]</scope>
    <source>
        <strain evidence="3">finn</strain>
    </source>
</reference>
<feature type="compositionally biased region" description="Polar residues" evidence="1">
    <location>
        <begin position="113"/>
        <end position="133"/>
    </location>
</feature>
<evidence type="ECO:0000256" key="1">
    <source>
        <dbReference type="SAM" id="MobiDB-lite"/>
    </source>
</evidence>
<accession>A0A1Y1V5G8</accession>
<proteinExistence type="predicted"/>
<evidence type="ECO:0000313" key="3">
    <source>
        <dbReference type="Proteomes" id="UP000193719"/>
    </source>
</evidence>
<sequence length="964" mass="108333">MAKFKKILSFLKGSKKRKSVVIHDSKTIRNNEINIGGLAGNGNRRFGTTTGRPIVGNGGHYEQFLYIDDVKNGGLKKRTLSVAPSVVSSSNYTQTDQEFSETLSHLRSESSKLNRNSSKPISSRNNSIGNTAFNKTPTNGKKGNKSFILRQDPIEEEKIIVEVKDNDKEEIEIDEDELIAAVHEFDNEIKRNSGASPTSIPTENATFILKEDKEDEDGNQSFIIKNINDDIQTKKLSFIISSTNCLEDVEEESEENLNQSVESYLLSTPNLNYNDNEEDNDVNIKVEGIENMKKDYLANNKESLNDKNISAKESLIQFQPPEFSITNEKVYNYRNNDLIKKIFKKIPHENGHNEVLDEDEEFSSIHNKRKVNFVLNTHKGNSNDNNIGETLTKQLSVKSSDAVFYNHTPKPILVSSPTLNKSSTISSLPDTNTMIKEHTITTKSSINDLDSISIISNKKLSDEAYLPMSNRINENIKQSNCAYTSTIPSTNTRNIYYMPLPRPSQATLLDFGNSAKNSPSLVPKKSNIYNHTNHSLGNFPSTKEISSCSRRHLWSENHSIKSKESNLFSAPLKASIPIVKSPKEEPVSCLSNAKVNPRKINNIPSINTPFIASSHYETPKSKKEKTCSPYTSNKTETQSTLTEISSYNSFFSDIQKDDISRISKDKQYLHSINISIKKDENDDIIDCHSNSSITSNNGESSFAYGNYNEKLSKSREESLRNVKEYVKSLDEKRDSDSLFSTPLAYRKRYEKYGSLRSRTSNKSYGIRNSSFSTINGSLKSSNALKSKHSSQSNKSDATENSSITEYSNFSEHNSSFSINTNSTNRTAPTQNSIYSRDYCINPKKYNPNKHLPLSSTHKIEGEDVKRKEKFNSDSTIVSSYNKKYNIKSTPPMKQGKHQNSSSISSASTLACSPLPGPRSLLNNSNNLNKLSLVASDSNYFDDFMKDLNNMSLNDLISKYEQKTE</sequence>
<dbReference type="Proteomes" id="UP000193719">
    <property type="component" value="Unassembled WGS sequence"/>
</dbReference>
<protein>
    <submittedName>
        <fullName evidence="2">Uncharacterized protein</fullName>
    </submittedName>
</protein>
<gene>
    <name evidence="2" type="ORF">BCR36DRAFT_584741</name>
</gene>
<dbReference type="STRING" id="1754191.A0A1Y1V5G8"/>
<keyword evidence="3" id="KW-1185">Reference proteome</keyword>